<feature type="region of interest" description="Disordered" evidence="1">
    <location>
        <begin position="1"/>
        <end position="74"/>
    </location>
</feature>
<dbReference type="Proteomes" id="UP001221413">
    <property type="component" value="Unassembled WGS sequence"/>
</dbReference>
<proteinExistence type="predicted"/>
<evidence type="ECO:0000313" key="3">
    <source>
        <dbReference type="Proteomes" id="UP001221413"/>
    </source>
</evidence>
<evidence type="ECO:0000313" key="2">
    <source>
        <dbReference type="EMBL" id="KAJ6259140.1"/>
    </source>
</evidence>
<evidence type="ECO:0000256" key="1">
    <source>
        <dbReference type="SAM" id="MobiDB-lite"/>
    </source>
</evidence>
<name>A0AAD6IX03_DREDA</name>
<reference evidence="2" key="1">
    <citation type="submission" date="2023-01" db="EMBL/GenBank/DDBJ databases">
        <title>The chitinases involved in constricting ring structure development in the nematode-trapping fungus Drechslerella dactyloides.</title>
        <authorList>
            <person name="Wang R."/>
            <person name="Zhang L."/>
            <person name="Tang P."/>
            <person name="Li S."/>
            <person name="Liang L."/>
        </authorList>
    </citation>
    <scope>NUCLEOTIDE SEQUENCE</scope>
    <source>
        <strain evidence="2">YMF1.00031</strain>
    </source>
</reference>
<accession>A0AAD6IX03</accession>
<protein>
    <submittedName>
        <fullName evidence="2">Uncharacterized protein</fullName>
    </submittedName>
</protein>
<feature type="compositionally biased region" description="Polar residues" evidence="1">
    <location>
        <begin position="42"/>
        <end position="68"/>
    </location>
</feature>
<dbReference type="EMBL" id="JAQGDS010000007">
    <property type="protein sequence ID" value="KAJ6259140.1"/>
    <property type="molecule type" value="Genomic_DNA"/>
</dbReference>
<sequence>MAVTGAMGDVEWWDGGGAAASGGDNNASSARINVPDFVRPSPGSTNTAQRRTTPVLQHTHISSRSGNCTPKRKV</sequence>
<organism evidence="2 3">
    <name type="scientific">Drechslerella dactyloides</name>
    <name type="common">Nematode-trapping fungus</name>
    <name type="synonym">Arthrobotrys dactyloides</name>
    <dbReference type="NCBI Taxonomy" id="74499"/>
    <lineage>
        <taxon>Eukaryota</taxon>
        <taxon>Fungi</taxon>
        <taxon>Dikarya</taxon>
        <taxon>Ascomycota</taxon>
        <taxon>Pezizomycotina</taxon>
        <taxon>Orbiliomycetes</taxon>
        <taxon>Orbiliales</taxon>
        <taxon>Orbiliaceae</taxon>
        <taxon>Drechslerella</taxon>
    </lineage>
</organism>
<gene>
    <name evidence="2" type="ORF">Dda_6037</name>
</gene>
<comment type="caution">
    <text evidence="2">The sequence shown here is derived from an EMBL/GenBank/DDBJ whole genome shotgun (WGS) entry which is preliminary data.</text>
</comment>
<feature type="compositionally biased region" description="Low complexity" evidence="1">
    <location>
        <begin position="21"/>
        <end position="30"/>
    </location>
</feature>
<dbReference type="AlphaFoldDB" id="A0AAD6IX03"/>
<keyword evidence="3" id="KW-1185">Reference proteome</keyword>